<dbReference type="InterPro" id="IPR023827">
    <property type="entry name" value="Peptidase_S8_Asp-AS"/>
</dbReference>
<dbReference type="Gene3D" id="3.40.50.200">
    <property type="entry name" value="Peptidase S8/S53 domain"/>
    <property type="match status" value="2"/>
</dbReference>
<dbReference type="InterPro" id="IPR050131">
    <property type="entry name" value="Peptidase_S8_subtilisin-like"/>
</dbReference>
<feature type="domain" description="Peptidase S8/S53" evidence="8">
    <location>
        <begin position="234"/>
        <end position="669"/>
    </location>
</feature>
<dbReference type="PROSITE" id="PS00138">
    <property type="entry name" value="SUBTILASE_SER"/>
    <property type="match status" value="1"/>
</dbReference>
<evidence type="ECO:0000256" key="7">
    <source>
        <dbReference type="SAM" id="MobiDB-lite"/>
    </source>
</evidence>
<dbReference type="EMBL" id="JAHKKG010000002">
    <property type="protein sequence ID" value="MBU2663199.1"/>
    <property type="molecule type" value="Genomic_DNA"/>
</dbReference>
<dbReference type="Pfam" id="PF00082">
    <property type="entry name" value="Peptidase_S8"/>
    <property type="match status" value="1"/>
</dbReference>
<evidence type="ECO:0000256" key="2">
    <source>
        <dbReference type="ARBA" id="ARBA00022670"/>
    </source>
</evidence>
<evidence type="ECO:0000256" key="4">
    <source>
        <dbReference type="ARBA" id="ARBA00022825"/>
    </source>
</evidence>
<comment type="similarity">
    <text evidence="1 5 6">Belongs to the peptidase S8 family.</text>
</comment>
<evidence type="ECO:0000256" key="3">
    <source>
        <dbReference type="ARBA" id="ARBA00022801"/>
    </source>
</evidence>
<name>A0ABS5YKG5_9ACTN</name>
<dbReference type="InterPro" id="IPR023828">
    <property type="entry name" value="Peptidase_S8_Ser-AS"/>
</dbReference>
<dbReference type="PROSITE" id="PS00136">
    <property type="entry name" value="SUBTILASE_ASP"/>
    <property type="match status" value="1"/>
</dbReference>
<dbReference type="PROSITE" id="PS51892">
    <property type="entry name" value="SUBTILASE"/>
    <property type="match status" value="1"/>
</dbReference>
<evidence type="ECO:0000313" key="10">
    <source>
        <dbReference type="EMBL" id="MBU2663199.1"/>
    </source>
</evidence>
<feature type="active site" description="Charge relay system" evidence="5">
    <location>
        <position position="243"/>
    </location>
</feature>
<evidence type="ECO:0000256" key="5">
    <source>
        <dbReference type="PROSITE-ProRule" id="PRU01240"/>
    </source>
</evidence>
<protein>
    <submittedName>
        <fullName evidence="10">S8 family serine peptidase</fullName>
    </submittedName>
</protein>
<feature type="active site" description="Charge relay system" evidence="5">
    <location>
        <position position="618"/>
    </location>
</feature>
<dbReference type="InterPro" id="IPR036852">
    <property type="entry name" value="Peptidase_S8/S53_dom_sf"/>
</dbReference>
<organism evidence="10 11">
    <name type="scientific">Paractinoplanes bogorensis</name>
    <dbReference type="NCBI Taxonomy" id="1610840"/>
    <lineage>
        <taxon>Bacteria</taxon>
        <taxon>Bacillati</taxon>
        <taxon>Actinomycetota</taxon>
        <taxon>Actinomycetes</taxon>
        <taxon>Micromonosporales</taxon>
        <taxon>Micromonosporaceae</taxon>
        <taxon>Paractinoplanes</taxon>
    </lineage>
</organism>
<dbReference type="SUPFAM" id="SSF52743">
    <property type="entry name" value="Subtilisin-like"/>
    <property type="match status" value="1"/>
</dbReference>
<feature type="active site" description="Charge relay system" evidence="5">
    <location>
        <position position="421"/>
    </location>
</feature>
<evidence type="ECO:0000256" key="1">
    <source>
        <dbReference type="ARBA" id="ARBA00011073"/>
    </source>
</evidence>
<comment type="caution">
    <text evidence="10">The sequence shown here is derived from an EMBL/GenBank/DDBJ whole genome shotgun (WGS) entry which is preliminary data.</text>
</comment>
<keyword evidence="3 5" id="KW-0378">Hydrolase</keyword>
<reference evidence="10 11" key="1">
    <citation type="submission" date="2021-06" db="EMBL/GenBank/DDBJ databases">
        <title>Actinoplanes lichenicola sp. nov., and Actinoplanes ovalisporus sp. nov., isolated from lichen in Thailand.</title>
        <authorList>
            <person name="Saeng-In P."/>
            <person name="Kanchanasin P."/>
            <person name="Yuki M."/>
            <person name="Kudo T."/>
            <person name="Ohkuma M."/>
            <person name="Phongsopitanun W."/>
            <person name="Tanasupawat S."/>
        </authorList>
    </citation>
    <scope>NUCLEOTIDE SEQUENCE [LARGE SCALE GENOMIC DNA]</scope>
    <source>
        <strain evidence="10 11">NBRC 110975</strain>
    </source>
</reference>
<keyword evidence="4 5" id="KW-0720">Serine protease</keyword>
<dbReference type="Pfam" id="PF04151">
    <property type="entry name" value="PPC"/>
    <property type="match status" value="1"/>
</dbReference>
<dbReference type="Proteomes" id="UP001519654">
    <property type="component" value="Unassembled WGS sequence"/>
</dbReference>
<feature type="domain" description="Peptidase C-terminal archaeal/bacterial" evidence="9">
    <location>
        <begin position="987"/>
        <end position="1051"/>
    </location>
</feature>
<keyword evidence="2 5" id="KW-0645">Protease</keyword>
<keyword evidence="11" id="KW-1185">Reference proteome</keyword>
<dbReference type="PANTHER" id="PTHR43806">
    <property type="entry name" value="PEPTIDASE S8"/>
    <property type="match status" value="1"/>
</dbReference>
<gene>
    <name evidence="10" type="ORF">KOI35_06720</name>
</gene>
<evidence type="ECO:0000313" key="11">
    <source>
        <dbReference type="Proteomes" id="UP001519654"/>
    </source>
</evidence>
<dbReference type="InterPro" id="IPR007280">
    <property type="entry name" value="Peptidase_C_arc/bac"/>
</dbReference>
<dbReference type="InterPro" id="IPR000209">
    <property type="entry name" value="Peptidase_S8/S53_dom"/>
</dbReference>
<accession>A0ABS5YKG5</accession>
<feature type="region of interest" description="Disordered" evidence="7">
    <location>
        <begin position="1"/>
        <end position="25"/>
    </location>
</feature>
<sequence>MSRASHNVIERSDFNADRSEDPWDALSEPPLGAFLPEDPYVRQEFTWGRRTFTSVLAVGVAAGVTLSGSVPAFAAPGDDVPAALQKAAPSPATPKEAPADTLGAHDAELLAKAEAANKKFVTVIVATEAGKSADVAARIKALGGVVTQQFDQVGYVLASVPIAKVVTAANLPGIQAIDLDETIKLPEADLSGKGSKSSATLAPPGPDTKAVNPYMPNDEIGSEGFKKKNPKYDGRGITIGIMDSGVDIDHPALAKTTTGERKITDWVTATDPLLEGDGSWRAMLTAVAGPSFTYAGSTWKAPAGNYRINRVAESISAASDAAGDFNRDGDTTDTWGILYDTVTHDIRVDTNQNFDFTDDAVMRPYKEKFDVGHFGTDNPATAVVERMPFVVEYREDVDLTPAGLPGQTADFVNIGVPESLHASHVAGIAAGNDLFGNKAFDGQAPGAKIVSSRACSWGGGCTAAALTTGMVDLVVNRGVDVINMSIGGLPANNDGNNARALLYNDLIKKYGVQMFISAGNSGPGVNTIGDPSVASDVVSVAASISKETWLSNYGSETRKKLQLFPFSSRGPREDGGFKPNIAAPGSAVSLSPTWEVVPGLTTVPYVLPPGYSMQNGTSMASPQAAGGAALLLSAAKQNKLTVSPASLRRALYTTADMIADEDVNEQGYGQMSVPDAWKLLTKKSPVKDYTSSAPVCTPLSGGFATPNVGTGYYNRCAAGAGGLKAGQSKVVNIKLTRTSGPAYPVLHKLSWIGDKRNFKSASTVVLPLNKTVTVPVIVTADEGLNTAILKVDDPATPVVDFEVLNTVIVGDDVKKPSFAKSYTGAVDRNSTTSFYVTVPEGAKALQVDLSGIAAGSQTRFIAINPWGVPVESTASTACYTNFSDAAVCKPEERSYENPIPGIWELEVESRRTSPTLRNGFDLTAKVQGVTLTPATVTLPSIQANVPAPVSFTVKNDFGPVTVTAQGGPLGSANRQRPSIADGASQEYTIVVPEGSSRLDVAIGKTSDASADLDLSLYLGDTLVGQSADGDSEESVSLANPAAGTYTAVVDGYAVPAGTTEYDYLDVYFSPALGSVSVPATPVKLANGASTTVSGTVTALSVPPAGRTLSGEVAIVTDEGAVVGRGPIIISAVTS</sequence>
<feature type="compositionally biased region" description="Basic and acidic residues" evidence="7">
    <location>
        <begin position="8"/>
        <end position="21"/>
    </location>
</feature>
<evidence type="ECO:0000256" key="6">
    <source>
        <dbReference type="RuleBase" id="RU003355"/>
    </source>
</evidence>
<dbReference type="Gene3D" id="2.60.120.380">
    <property type="match status" value="1"/>
</dbReference>
<proteinExistence type="inferred from homology"/>
<dbReference type="InterPro" id="IPR015500">
    <property type="entry name" value="Peptidase_S8_subtilisin-rel"/>
</dbReference>
<dbReference type="PRINTS" id="PR00723">
    <property type="entry name" value="SUBTILISIN"/>
</dbReference>
<dbReference type="PANTHER" id="PTHR43806:SF11">
    <property type="entry name" value="CEREVISIN-RELATED"/>
    <property type="match status" value="1"/>
</dbReference>
<feature type="region of interest" description="Disordered" evidence="7">
    <location>
        <begin position="188"/>
        <end position="228"/>
    </location>
</feature>
<evidence type="ECO:0000259" key="9">
    <source>
        <dbReference type="Pfam" id="PF04151"/>
    </source>
</evidence>
<evidence type="ECO:0000259" key="8">
    <source>
        <dbReference type="Pfam" id="PF00082"/>
    </source>
</evidence>